<dbReference type="PANTHER" id="PTHR11157">
    <property type="entry name" value="FATTY ACID ACYL TRANSFERASE-RELATED"/>
    <property type="match status" value="1"/>
</dbReference>
<feature type="transmembrane region" description="Helical" evidence="10">
    <location>
        <begin position="47"/>
        <end position="65"/>
    </location>
</feature>
<dbReference type="EMBL" id="ML734560">
    <property type="protein sequence ID" value="KAB8251233.1"/>
    <property type="molecule type" value="Genomic_DNA"/>
</dbReference>
<protein>
    <recommendedName>
        <fullName evidence="10">Elongation of fatty acids protein</fullName>
        <ecNumber evidence="10">2.3.1.-</ecNumber>
    </recommendedName>
</protein>
<keyword evidence="6 10" id="KW-1133">Transmembrane helix</keyword>
<evidence type="ECO:0000256" key="2">
    <source>
        <dbReference type="ARBA" id="ARBA00022516"/>
    </source>
</evidence>
<dbReference type="Pfam" id="PF01151">
    <property type="entry name" value="ELO"/>
    <property type="match status" value="1"/>
</dbReference>
<gene>
    <name evidence="11" type="ORF">BDV35DRAFT_376734</name>
</gene>
<sequence>MSVHFGFPPSTLFMLDQAQTKPTIPTRQLAKFGISPAIYGITLHPEFSLIATFLYTTVVLLLNGINRRRHGKPWAINHSRWFRHAVIVHDVLLALYSAWMFFKVVRTFRNAWPKRHDAFYTVLVADLFCRGGQILPHQETIQDFVFVGWASYMSKFYEVLDTVIILAKGRQASLLQIYHHAGVILVAWASIRFEYPPALMLFSLNAGVHALMDTDQKLQYTYFALVAIHVAVPRSAKAAITSIQIVQFFIALIVCPSYLFVYYDVPADYTRCNDYRKMGDSLDAPASRDAGLNGQSYCNTRTVSCMNKASHTSVTWLEILFILSLAWMFLQFFRSTYLQAGKKKAL</sequence>
<dbReference type="Proteomes" id="UP000325434">
    <property type="component" value="Unassembled WGS sequence"/>
</dbReference>
<accession>A0A5N6HF43</accession>
<dbReference type="GO" id="GO:0030148">
    <property type="term" value="P:sphingolipid biosynthetic process"/>
    <property type="evidence" value="ECO:0007669"/>
    <property type="project" value="TreeGrafter"/>
</dbReference>
<dbReference type="AlphaFoldDB" id="A0A5N6HF43"/>
<dbReference type="EC" id="2.3.1.-" evidence="10"/>
<feature type="transmembrane region" description="Helical" evidence="10">
    <location>
        <begin position="85"/>
        <end position="102"/>
    </location>
</feature>
<dbReference type="GO" id="GO:0009922">
    <property type="term" value="F:fatty acid elongase activity"/>
    <property type="evidence" value="ECO:0007669"/>
    <property type="project" value="InterPro"/>
</dbReference>
<evidence type="ECO:0000256" key="7">
    <source>
        <dbReference type="ARBA" id="ARBA00023098"/>
    </source>
</evidence>
<keyword evidence="7 10" id="KW-0443">Lipid metabolism</keyword>
<dbReference type="GO" id="GO:0005789">
    <property type="term" value="C:endoplasmic reticulum membrane"/>
    <property type="evidence" value="ECO:0007669"/>
    <property type="project" value="TreeGrafter"/>
</dbReference>
<dbReference type="VEuPathDB" id="FungiDB:F9C07_2087219"/>
<evidence type="ECO:0000256" key="8">
    <source>
        <dbReference type="ARBA" id="ARBA00023136"/>
    </source>
</evidence>
<feature type="transmembrane region" description="Helical" evidence="10">
    <location>
        <begin position="243"/>
        <end position="263"/>
    </location>
</feature>
<dbReference type="GO" id="GO:0034626">
    <property type="term" value="P:fatty acid elongation, polyunsaturated fatty acid"/>
    <property type="evidence" value="ECO:0007669"/>
    <property type="project" value="TreeGrafter"/>
</dbReference>
<evidence type="ECO:0000256" key="1">
    <source>
        <dbReference type="ARBA" id="ARBA00004141"/>
    </source>
</evidence>
<reference evidence="11" key="1">
    <citation type="submission" date="2019-04" db="EMBL/GenBank/DDBJ databases">
        <title>Friends and foes A comparative genomics study of 23 Aspergillus species from section Flavi.</title>
        <authorList>
            <consortium name="DOE Joint Genome Institute"/>
            <person name="Kjaerbolling I."/>
            <person name="Vesth T."/>
            <person name="Frisvad J.C."/>
            <person name="Nybo J.L."/>
            <person name="Theobald S."/>
            <person name="Kildgaard S."/>
            <person name="Isbrandt T."/>
            <person name="Kuo A."/>
            <person name="Sato A."/>
            <person name="Lyhne E.K."/>
            <person name="Kogle M.E."/>
            <person name="Wiebenga A."/>
            <person name="Kun R.S."/>
            <person name="Lubbers R.J."/>
            <person name="Makela M.R."/>
            <person name="Barry K."/>
            <person name="Chovatia M."/>
            <person name="Clum A."/>
            <person name="Daum C."/>
            <person name="Haridas S."/>
            <person name="He G."/>
            <person name="LaButti K."/>
            <person name="Lipzen A."/>
            <person name="Mondo S."/>
            <person name="Riley R."/>
            <person name="Salamov A."/>
            <person name="Simmons B.A."/>
            <person name="Magnuson J.K."/>
            <person name="Henrissat B."/>
            <person name="Mortensen U.H."/>
            <person name="Larsen T.O."/>
            <person name="Devries R.P."/>
            <person name="Grigoriev I.V."/>
            <person name="Machida M."/>
            <person name="Baker S.E."/>
            <person name="Andersen M.R."/>
        </authorList>
    </citation>
    <scope>NUCLEOTIDE SEQUENCE [LARGE SCALE GENOMIC DNA]</scope>
    <source>
        <strain evidence="11">CBS 121.62</strain>
    </source>
</reference>
<dbReference type="GO" id="GO:0042761">
    <property type="term" value="P:very long-chain fatty acid biosynthetic process"/>
    <property type="evidence" value="ECO:0007669"/>
    <property type="project" value="TreeGrafter"/>
</dbReference>
<evidence type="ECO:0000313" key="11">
    <source>
        <dbReference type="EMBL" id="KAB8251233.1"/>
    </source>
</evidence>
<keyword evidence="9 10" id="KW-0275">Fatty acid biosynthesis</keyword>
<evidence type="ECO:0000256" key="3">
    <source>
        <dbReference type="ARBA" id="ARBA00022679"/>
    </source>
</evidence>
<proteinExistence type="inferred from homology"/>
<organism evidence="11">
    <name type="scientific">Aspergillus flavus</name>
    <dbReference type="NCBI Taxonomy" id="5059"/>
    <lineage>
        <taxon>Eukaryota</taxon>
        <taxon>Fungi</taxon>
        <taxon>Dikarya</taxon>
        <taxon>Ascomycota</taxon>
        <taxon>Pezizomycotina</taxon>
        <taxon>Eurotiomycetes</taxon>
        <taxon>Eurotiomycetidae</taxon>
        <taxon>Eurotiales</taxon>
        <taxon>Aspergillaceae</taxon>
        <taxon>Aspergillus</taxon>
        <taxon>Aspergillus subgen. Circumdati</taxon>
    </lineage>
</organism>
<dbReference type="PANTHER" id="PTHR11157:SF169">
    <property type="entry name" value="ELONGATION OF FATTY ACIDS PROTEIN"/>
    <property type="match status" value="1"/>
</dbReference>
<evidence type="ECO:0000256" key="9">
    <source>
        <dbReference type="ARBA" id="ARBA00023160"/>
    </source>
</evidence>
<evidence type="ECO:0000256" key="5">
    <source>
        <dbReference type="ARBA" id="ARBA00022832"/>
    </source>
</evidence>
<dbReference type="GO" id="GO:0019367">
    <property type="term" value="P:fatty acid elongation, saturated fatty acid"/>
    <property type="evidence" value="ECO:0007669"/>
    <property type="project" value="TreeGrafter"/>
</dbReference>
<keyword evidence="8 10" id="KW-0472">Membrane</keyword>
<dbReference type="VEuPathDB" id="FungiDB:AFLA_006535"/>
<dbReference type="InterPro" id="IPR002076">
    <property type="entry name" value="ELO_fam"/>
</dbReference>
<keyword evidence="5 10" id="KW-0276">Fatty acid metabolism</keyword>
<keyword evidence="3 10" id="KW-0808">Transferase</keyword>
<dbReference type="GO" id="GO:0034625">
    <property type="term" value="P:fatty acid elongation, monounsaturated fatty acid"/>
    <property type="evidence" value="ECO:0007669"/>
    <property type="project" value="TreeGrafter"/>
</dbReference>
<feature type="transmembrane region" description="Helical" evidence="10">
    <location>
        <begin position="314"/>
        <end position="333"/>
    </location>
</feature>
<comment type="catalytic activity">
    <reaction evidence="10">
        <text>an acyl-CoA + malonyl-CoA + H(+) = a 3-oxoacyl-CoA + CO2 + CoA</text>
        <dbReference type="Rhea" id="RHEA:50252"/>
        <dbReference type="ChEBI" id="CHEBI:15378"/>
        <dbReference type="ChEBI" id="CHEBI:16526"/>
        <dbReference type="ChEBI" id="CHEBI:57287"/>
        <dbReference type="ChEBI" id="CHEBI:57384"/>
        <dbReference type="ChEBI" id="CHEBI:58342"/>
        <dbReference type="ChEBI" id="CHEBI:90726"/>
    </reaction>
    <physiologicalReaction direction="left-to-right" evidence="10">
        <dbReference type="Rhea" id="RHEA:50253"/>
    </physiologicalReaction>
</comment>
<comment type="subcellular location">
    <subcellularLocation>
        <location evidence="1">Membrane</location>
        <topology evidence="1">Multi-pass membrane protein</topology>
    </subcellularLocation>
</comment>
<keyword evidence="4 10" id="KW-0812">Transmembrane</keyword>
<evidence type="ECO:0000256" key="6">
    <source>
        <dbReference type="ARBA" id="ARBA00022989"/>
    </source>
</evidence>
<keyword evidence="2 10" id="KW-0444">Lipid biosynthesis</keyword>
<comment type="similarity">
    <text evidence="10">Belongs to the ELO family.</text>
</comment>
<feature type="transmembrane region" description="Helical" evidence="10">
    <location>
        <begin position="177"/>
        <end position="195"/>
    </location>
</feature>
<name>A0A5N6HF43_ASPFL</name>
<evidence type="ECO:0000256" key="10">
    <source>
        <dbReference type="RuleBase" id="RU361115"/>
    </source>
</evidence>
<evidence type="ECO:0000256" key="4">
    <source>
        <dbReference type="ARBA" id="ARBA00022692"/>
    </source>
</evidence>